<sequence>MTFLKSSAPFLAFLWIALLGLALSNPAHSAVIPSADLVSSYQANSLHRREPRASPSGAEESERITQAPESVYIRIKIKFEYEVIKGYAVWLNQSQLQAIKKDPRVKTIEEDSTVHTV</sequence>
<gene>
    <name evidence="3" type="ORF">VP01_1396g7</name>
</gene>
<reference evidence="3 4" key="1">
    <citation type="submission" date="2015-08" db="EMBL/GenBank/DDBJ databases">
        <title>Next Generation Sequencing and Analysis of the Genome of Puccinia sorghi L Schw, the Causal Agent of Maize Common Rust.</title>
        <authorList>
            <person name="Rochi L."/>
            <person name="Burguener G."/>
            <person name="Darino M."/>
            <person name="Turjanski A."/>
            <person name="Kreff E."/>
            <person name="Dieguez M.J."/>
            <person name="Sacco F."/>
        </authorList>
    </citation>
    <scope>NUCLEOTIDE SEQUENCE [LARGE SCALE GENOMIC DNA]</scope>
    <source>
        <strain evidence="3 4">RO10H11247</strain>
    </source>
</reference>
<keyword evidence="1" id="KW-0732">Signal</keyword>
<evidence type="ECO:0000313" key="4">
    <source>
        <dbReference type="Proteomes" id="UP000037035"/>
    </source>
</evidence>
<feature type="chain" id="PRO_5005568677" description="Inhibitor I9 domain-containing protein" evidence="1">
    <location>
        <begin position="30"/>
        <end position="117"/>
    </location>
</feature>
<evidence type="ECO:0000313" key="3">
    <source>
        <dbReference type="EMBL" id="KNZ61470.1"/>
    </source>
</evidence>
<dbReference type="AlphaFoldDB" id="A0A0L6VMY4"/>
<evidence type="ECO:0000259" key="2">
    <source>
        <dbReference type="Pfam" id="PF05922"/>
    </source>
</evidence>
<accession>A0A0L6VMY4</accession>
<dbReference type="InterPro" id="IPR037045">
    <property type="entry name" value="S8pro/Inhibitor_I9_sf"/>
</dbReference>
<feature type="domain" description="Inhibitor I9" evidence="2">
    <location>
        <begin position="49"/>
        <end position="116"/>
    </location>
</feature>
<proteinExistence type="predicted"/>
<dbReference type="InterPro" id="IPR010259">
    <property type="entry name" value="S8pro/Inhibitor_I9"/>
</dbReference>
<evidence type="ECO:0000256" key="1">
    <source>
        <dbReference type="SAM" id="SignalP"/>
    </source>
</evidence>
<dbReference type="Pfam" id="PF05922">
    <property type="entry name" value="Inhibitor_I9"/>
    <property type="match status" value="1"/>
</dbReference>
<keyword evidence="4" id="KW-1185">Reference proteome</keyword>
<dbReference type="Proteomes" id="UP000037035">
    <property type="component" value="Unassembled WGS sequence"/>
</dbReference>
<dbReference type="SUPFAM" id="SSF54897">
    <property type="entry name" value="Protease propeptides/inhibitors"/>
    <property type="match status" value="1"/>
</dbReference>
<feature type="signal peptide" evidence="1">
    <location>
        <begin position="1"/>
        <end position="29"/>
    </location>
</feature>
<protein>
    <recommendedName>
        <fullName evidence="2">Inhibitor I9 domain-containing protein</fullName>
    </recommendedName>
</protein>
<organism evidence="3 4">
    <name type="scientific">Puccinia sorghi</name>
    <dbReference type="NCBI Taxonomy" id="27349"/>
    <lineage>
        <taxon>Eukaryota</taxon>
        <taxon>Fungi</taxon>
        <taxon>Dikarya</taxon>
        <taxon>Basidiomycota</taxon>
        <taxon>Pucciniomycotina</taxon>
        <taxon>Pucciniomycetes</taxon>
        <taxon>Pucciniales</taxon>
        <taxon>Pucciniaceae</taxon>
        <taxon>Puccinia</taxon>
    </lineage>
</organism>
<name>A0A0L6VMY4_9BASI</name>
<dbReference type="Gene3D" id="3.30.70.80">
    <property type="entry name" value="Peptidase S8 propeptide/proteinase inhibitor I9"/>
    <property type="match status" value="1"/>
</dbReference>
<comment type="caution">
    <text evidence="3">The sequence shown here is derived from an EMBL/GenBank/DDBJ whole genome shotgun (WGS) entry which is preliminary data.</text>
</comment>
<dbReference type="EMBL" id="LAVV01004409">
    <property type="protein sequence ID" value="KNZ61470.1"/>
    <property type="molecule type" value="Genomic_DNA"/>
</dbReference>
<dbReference type="VEuPathDB" id="FungiDB:VP01_1396g7"/>